<dbReference type="Proteomes" id="UP001383192">
    <property type="component" value="Unassembled WGS sequence"/>
</dbReference>
<accession>A0AAW0BDZ1</accession>
<comment type="caution">
    <text evidence="2">The sequence shown here is derived from an EMBL/GenBank/DDBJ whole genome shotgun (WGS) entry which is preliminary data.</text>
</comment>
<evidence type="ECO:0000256" key="1">
    <source>
        <dbReference type="SAM" id="Coils"/>
    </source>
</evidence>
<reference evidence="2 3" key="1">
    <citation type="submission" date="2024-01" db="EMBL/GenBank/DDBJ databases">
        <title>A draft genome for a cacao thread blight-causing isolate of Paramarasmius palmivorus.</title>
        <authorList>
            <person name="Baruah I.K."/>
            <person name="Bukari Y."/>
            <person name="Amoako-Attah I."/>
            <person name="Meinhardt L.W."/>
            <person name="Bailey B.A."/>
            <person name="Cohen S.P."/>
        </authorList>
    </citation>
    <scope>NUCLEOTIDE SEQUENCE [LARGE SCALE GENOMIC DNA]</scope>
    <source>
        <strain evidence="2 3">GH-12</strain>
    </source>
</reference>
<gene>
    <name evidence="2" type="ORF">VNI00_016432</name>
</gene>
<keyword evidence="1" id="KW-0175">Coiled coil</keyword>
<evidence type="ECO:0008006" key="4">
    <source>
        <dbReference type="Google" id="ProtNLM"/>
    </source>
</evidence>
<evidence type="ECO:0000313" key="3">
    <source>
        <dbReference type="Proteomes" id="UP001383192"/>
    </source>
</evidence>
<sequence>MNRPSIATRDRRHCGLEDHGTIHFLSLCDRITHITTLFHLHDLQQTFVLRLTSVAPVMDPSTSAVLSVDLNAVINDLILTNDVPTEQQSSEIKGALRSLKDVLRDTNNTIADLQASLQLLEQQRDALGSTISDCQRIFHPMRGLPPCVLLVIFDHYIEDLISSIDQVYIRDTLDPRNVDTPWKLGQVCHRWRRLALQTPTLWTRVGAQLPSSMPSGALQRMRQRLLVQIWRTSGLPITISLETECSAATVIPFLAGIASHSEYIVNLRVVSTADTFGVLHSLSHMVQGHLPSLESFTIDIGEVAGQLAPMLVKPPTITGFSNAPRLREIIIYGDTSDLASIITLPWEQIVRYRSCLEVSPGAVLGTPYGVIENMTRLVEFSDRRMISANAVEMDRTIRPMTLDSLQMLSISTNVSGARTIGELLRHITLPNLRDFRIVAVEELDELYSFLGRHSQSLTSFTLFPLELDLVVRGQMFLRSLGSLPNLCSLTAHYAPQTVVDALAEVDNDSDRPVIVPLLRTLTFRNGITLEDDARFIAMIEARLDHGLRRLALTSDIVSSHLDAATIGYFTNCLSGDEFLFEEVESSLFIEYDT</sequence>
<feature type="coiled-coil region" evidence="1">
    <location>
        <begin position="96"/>
        <end position="130"/>
    </location>
</feature>
<name>A0AAW0BDZ1_9AGAR</name>
<keyword evidence="3" id="KW-1185">Reference proteome</keyword>
<proteinExistence type="predicted"/>
<organism evidence="2 3">
    <name type="scientific">Paramarasmius palmivorus</name>
    <dbReference type="NCBI Taxonomy" id="297713"/>
    <lineage>
        <taxon>Eukaryota</taxon>
        <taxon>Fungi</taxon>
        <taxon>Dikarya</taxon>
        <taxon>Basidiomycota</taxon>
        <taxon>Agaricomycotina</taxon>
        <taxon>Agaricomycetes</taxon>
        <taxon>Agaricomycetidae</taxon>
        <taxon>Agaricales</taxon>
        <taxon>Marasmiineae</taxon>
        <taxon>Marasmiaceae</taxon>
        <taxon>Paramarasmius</taxon>
    </lineage>
</organism>
<dbReference type="AlphaFoldDB" id="A0AAW0BDZ1"/>
<dbReference type="EMBL" id="JAYKXP010000127">
    <property type="protein sequence ID" value="KAK7024308.1"/>
    <property type="molecule type" value="Genomic_DNA"/>
</dbReference>
<protein>
    <recommendedName>
        <fullName evidence="4">F-box domain-containing protein</fullName>
    </recommendedName>
</protein>
<evidence type="ECO:0000313" key="2">
    <source>
        <dbReference type="EMBL" id="KAK7024308.1"/>
    </source>
</evidence>
<dbReference type="Gene3D" id="1.20.1280.50">
    <property type="match status" value="1"/>
</dbReference>